<name>A0ACC3ASA6_9EURO</name>
<evidence type="ECO:0000313" key="1">
    <source>
        <dbReference type="EMBL" id="KAK1140584.1"/>
    </source>
</evidence>
<dbReference type="Proteomes" id="UP001177260">
    <property type="component" value="Unassembled WGS sequence"/>
</dbReference>
<sequence length="231" mass="25070">MVFPRILTSFSRSYSGSGSIFKPPSPESERRDENRPSPSSSTATIQPLKRSEESEDITPTDAYTPRDCASSSKPEDKKPEKASENDGGWSYGLESDNSDISTLDLGPSATTSTPTPKATTPLATHPEYPFTPIPRPESQGDPFDQISPPEQQPDSPVVSKTEESNQRANDDPTPREKEPAKTLARPPKRKSDTVVATFRTLSSSGSSLFAGLRPSVNRARTSFRRGGALND</sequence>
<keyword evidence="2" id="KW-1185">Reference proteome</keyword>
<reference evidence="1 2" key="1">
    <citation type="journal article" date="2023" name="ACS Omega">
        <title>Identification of the Neoaspergillic Acid Biosynthesis Gene Cluster by Establishing an In Vitro CRISPR-Ribonucleoprotein Genetic System in Aspergillus melleus.</title>
        <authorList>
            <person name="Yuan B."/>
            <person name="Grau M.F."/>
            <person name="Murata R.M."/>
            <person name="Torok T."/>
            <person name="Venkateswaran K."/>
            <person name="Stajich J.E."/>
            <person name="Wang C.C.C."/>
        </authorList>
    </citation>
    <scope>NUCLEOTIDE SEQUENCE [LARGE SCALE GENOMIC DNA]</scope>
    <source>
        <strain evidence="1 2">IMV 1140</strain>
    </source>
</reference>
<evidence type="ECO:0000313" key="2">
    <source>
        <dbReference type="Proteomes" id="UP001177260"/>
    </source>
</evidence>
<dbReference type="EMBL" id="JAOPJF010000080">
    <property type="protein sequence ID" value="KAK1140584.1"/>
    <property type="molecule type" value="Genomic_DNA"/>
</dbReference>
<organism evidence="1 2">
    <name type="scientific">Aspergillus melleus</name>
    <dbReference type="NCBI Taxonomy" id="138277"/>
    <lineage>
        <taxon>Eukaryota</taxon>
        <taxon>Fungi</taxon>
        <taxon>Dikarya</taxon>
        <taxon>Ascomycota</taxon>
        <taxon>Pezizomycotina</taxon>
        <taxon>Eurotiomycetes</taxon>
        <taxon>Eurotiomycetidae</taxon>
        <taxon>Eurotiales</taxon>
        <taxon>Aspergillaceae</taxon>
        <taxon>Aspergillus</taxon>
        <taxon>Aspergillus subgen. Circumdati</taxon>
    </lineage>
</organism>
<gene>
    <name evidence="1" type="ORF">N8T08_010221</name>
</gene>
<accession>A0ACC3ASA6</accession>
<proteinExistence type="predicted"/>
<protein>
    <submittedName>
        <fullName evidence="1">Uncharacterized protein</fullName>
    </submittedName>
</protein>
<comment type="caution">
    <text evidence="1">The sequence shown here is derived from an EMBL/GenBank/DDBJ whole genome shotgun (WGS) entry which is preliminary data.</text>
</comment>